<feature type="chain" id="PRO_5004543852" evidence="1">
    <location>
        <begin position="22"/>
        <end position="908"/>
    </location>
</feature>
<dbReference type="InterPro" id="IPR017943">
    <property type="entry name" value="Bactericidal_perm-incr_a/b_dom"/>
</dbReference>
<dbReference type="InterPro" id="IPR017942">
    <property type="entry name" value="Lipid-bd_serum_glycop_N"/>
</dbReference>
<sequence length="908" mass="98904">MASSRTFTLLCGLLAATLVRATLNPPAVLMLGPEIIKEKLTQKLKDHDAIQILQELPLLSTLREEPAGGIPILGSLVNSVLSHIVWLKITSANIMELQVQPSADDQEELIVNIPLDLVAGFNTPLVKSIVEIHMETEVQATISVETSKKGFTISSCSDNGRSLHISLLKKLSFMVNPLANGVMKLLVPALPKLVKSQLCPVIEVAFEDMQEDLLQMVEAPISVSNDHLQFDLLSSAIKGNIIQLNLGAKLLNSQGTETKRFSESAASLTIPTLDSAPFSLTMRQDVVNDAIGAFLPSEEIAIMLDAVLPELALRLKNSIKAISEKAAAQLGRTQIVKILTQEAPALLLNKGGAKLAQLIVLQVFASNEALRPLFTLGIEASSKAEIFSEGARLLVNLSGISPDRLRVLNADIAQFDPIMLRNIAEDILIAALQPSQNGKLSHGIAVVIAEALGLNDSTVYVEEVLALRMLLFWGSLLCWGLLPQAQGEAQHLLFLRISKDQLETDISDLLSEHHILGRMARIPVTGATSEGIAILDHLPFVRKGLSKKSSGLDLSLVGDLLSGKSLPLLGQLLQAGGLVIEDAKGPEVTLQVLSDSLLQVTLRSKLYLSLQRILRLKVIKNIRIGVRLEQMGNKTKVAFEECHTPPGYLSIKVLEQMNPLLVNEALEMVTGVLDQALPFLLQKIVCPVATTLLNSLLEDLLPINLSTSGPEDFQYHVTTTEFTEEAILMKVLLVTPCGPGQRAPRSDHLAPQPLPKLAQGSMADLAFWVEAYNDILSCLYTSKEVRVDAQDSTAADLIQLLSLRELEPRPESPGRTGLTISTPDPPTVRLDGHRATVIQQGSLVLLRPNNTSSVSVSWEERLKAVVSELLRRMFLPHHNGKPHWVSPRAHIPHSLEKQQQCPKLCTYS</sequence>
<feature type="domain" description="Lipid-binding serum glycoprotein N-terminal" evidence="2">
    <location>
        <begin position="36"/>
        <end position="255"/>
    </location>
</feature>
<evidence type="ECO:0000259" key="2">
    <source>
        <dbReference type="SMART" id="SM00328"/>
    </source>
</evidence>
<organism evidence="3 4">
    <name type="scientific">Myotis brandtii</name>
    <name type="common">Brandt's bat</name>
    <dbReference type="NCBI Taxonomy" id="109478"/>
    <lineage>
        <taxon>Eukaryota</taxon>
        <taxon>Metazoa</taxon>
        <taxon>Chordata</taxon>
        <taxon>Craniata</taxon>
        <taxon>Vertebrata</taxon>
        <taxon>Euteleostomi</taxon>
        <taxon>Mammalia</taxon>
        <taxon>Eutheria</taxon>
        <taxon>Laurasiatheria</taxon>
        <taxon>Chiroptera</taxon>
        <taxon>Yangochiroptera</taxon>
        <taxon>Vespertilionidae</taxon>
        <taxon>Myotis</taxon>
    </lineage>
</organism>
<dbReference type="SUPFAM" id="SSF55394">
    <property type="entry name" value="Bactericidal permeability-increasing protein, BPI"/>
    <property type="match status" value="3"/>
</dbReference>
<dbReference type="GO" id="GO:0070062">
    <property type="term" value="C:extracellular exosome"/>
    <property type="evidence" value="ECO:0007669"/>
    <property type="project" value="TreeGrafter"/>
</dbReference>
<reference evidence="3 4" key="1">
    <citation type="journal article" date="2013" name="Nat. Commun.">
        <title>Genome analysis reveals insights into physiology and longevity of the Brandt's bat Myotis brandtii.</title>
        <authorList>
            <person name="Seim I."/>
            <person name="Fang X."/>
            <person name="Xiong Z."/>
            <person name="Lobanov A.V."/>
            <person name="Huang Z."/>
            <person name="Ma S."/>
            <person name="Feng Y."/>
            <person name="Turanov A.A."/>
            <person name="Zhu Y."/>
            <person name="Lenz T.L."/>
            <person name="Gerashchenko M.V."/>
            <person name="Fan D."/>
            <person name="Hee Yim S."/>
            <person name="Yao X."/>
            <person name="Jordan D."/>
            <person name="Xiong Y."/>
            <person name="Ma Y."/>
            <person name="Lyapunov A.N."/>
            <person name="Chen G."/>
            <person name="Kulakova O.I."/>
            <person name="Sun Y."/>
            <person name="Lee S.G."/>
            <person name="Bronson R.T."/>
            <person name="Moskalev A.A."/>
            <person name="Sunyaev S.R."/>
            <person name="Zhang G."/>
            <person name="Krogh A."/>
            <person name="Wang J."/>
            <person name="Gladyshev V.N."/>
        </authorList>
    </citation>
    <scope>NUCLEOTIDE SEQUENCE [LARGE SCALE GENOMIC DNA]</scope>
</reference>
<keyword evidence="4" id="KW-1185">Reference proteome</keyword>
<dbReference type="EMBL" id="KE164215">
    <property type="protein sequence ID" value="EPQ16148.1"/>
    <property type="molecule type" value="Genomic_DNA"/>
</dbReference>
<protein>
    <submittedName>
        <fullName evidence="3">Long palate, lung and nasal epithelium carcinoma-associated protein 1</fullName>
    </submittedName>
</protein>
<dbReference type="eggNOG" id="KOG4160">
    <property type="taxonomic scope" value="Eukaryota"/>
</dbReference>
<evidence type="ECO:0000313" key="4">
    <source>
        <dbReference type="Proteomes" id="UP000052978"/>
    </source>
</evidence>
<dbReference type="SMART" id="SM00328">
    <property type="entry name" value="BPI1"/>
    <property type="match status" value="1"/>
</dbReference>
<name>S7PYV2_MYOBR</name>
<evidence type="ECO:0000256" key="1">
    <source>
        <dbReference type="SAM" id="SignalP"/>
    </source>
</evidence>
<dbReference type="CDD" id="cd00025">
    <property type="entry name" value="BPI1"/>
    <property type="match status" value="1"/>
</dbReference>
<keyword evidence="1" id="KW-0732">Signal</keyword>
<dbReference type="InterPro" id="IPR021193">
    <property type="entry name" value="Bpifb1"/>
</dbReference>
<dbReference type="Pfam" id="PF01273">
    <property type="entry name" value="LBP_BPI_CETP"/>
    <property type="match status" value="2"/>
</dbReference>
<dbReference type="AlphaFoldDB" id="S7PYV2"/>
<dbReference type="GO" id="GO:0034144">
    <property type="term" value="P:negative regulation of toll-like receptor 4 signaling pathway"/>
    <property type="evidence" value="ECO:0007669"/>
    <property type="project" value="TreeGrafter"/>
</dbReference>
<dbReference type="Gene3D" id="3.15.10.10">
    <property type="entry name" value="Bactericidal permeability-increasing protein, domain 1"/>
    <property type="match status" value="2"/>
</dbReference>
<dbReference type="PANTHER" id="PTHR47395:SF1">
    <property type="entry name" value="BPI FOLD-CONTAINING FAMILY B MEMBER 1"/>
    <property type="match status" value="1"/>
</dbReference>
<dbReference type="GO" id="GO:0008289">
    <property type="term" value="F:lipid binding"/>
    <property type="evidence" value="ECO:0007669"/>
    <property type="project" value="InterPro"/>
</dbReference>
<dbReference type="PANTHER" id="PTHR47395">
    <property type="entry name" value="BPI FOLD-CONTAINING FAMILY B MEMBER 1"/>
    <property type="match status" value="1"/>
</dbReference>
<proteinExistence type="predicted"/>
<feature type="signal peptide" evidence="1">
    <location>
        <begin position="1"/>
        <end position="21"/>
    </location>
</feature>
<dbReference type="Proteomes" id="UP000052978">
    <property type="component" value="Unassembled WGS sequence"/>
</dbReference>
<accession>S7PYV2</accession>
<dbReference type="GO" id="GO:0002227">
    <property type="term" value="P:innate immune response in mucosa"/>
    <property type="evidence" value="ECO:0007669"/>
    <property type="project" value="TreeGrafter"/>
</dbReference>
<gene>
    <name evidence="3" type="ORF">D623_10023732</name>
</gene>
<evidence type="ECO:0000313" key="3">
    <source>
        <dbReference type="EMBL" id="EPQ16148.1"/>
    </source>
</evidence>